<organism evidence="2 3">
    <name type="scientific">Paenibacillus stellifer</name>
    <dbReference type="NCBI Taxonomy" id="169760"/>
    <lineage>
        <taxon>Bacteria</taxon>
        <taxon>Bacillati</taxon>
        <taxon>Bacillota</taxon>
        <taxon>Bacilli</taxon>
        <taxon>Bacillales</taxon>
        <taxon>Paenibacillaceae</taxon>
        <taxon>Paenibacillus</taxon>
    </lineage>
</organism>
<reference evidence="2 3" key="1">
    <citation type="submission" date="2014-08" db="EMBL/GenBank/DDBJ databases">
        <title>Comparative genomics of the Paenibacillus odorifer group.</title>
        <authorList>
            <person name="den Bakker H.C."/>
            <person name="Tsai Y.-C."/>
            <person name="Martin N."/>
            <person name="Korlach J."/>
            <person name="Wiedmann M."/>
        </authorList>
    </citation>
    <scope>NUCLEOTIDE SEQUENCE [LARGE SCALE GENOMIC DNA]</scope>
    <source>
        <strain evidence="2 3">DSM 14472</strain>
    </source>
</reference>
<accession>A0A089LTB3</accession>
<evidence type="ECO:0000313" key="2">
    <source>
        <dbReference type="EMBL" id="AIQ62433.1"/>
    </source>
</evidence>
<gene>
    <name evidence="2" type="ORF">PSTEL_04240</name>
</gene>
<dbReference type="AlphaFoldDB" id="A0A089LTB3"/>
<evidence type="ECO:0000313" key="3">
    <source>
        <dbReference type="Proteomes" id="UP000029507"/>
    </source>
</evidence>
<name>A0A089LTB3_9BACL</name>
<dbReference type="InterPro" id="IPR004919">
    <property type="entry name" value="GmrSD_N"/>
</dbReference>
<dbReference type="HOGENOM" id="CLU_019971_0_0_9"/>
<keyword evidence="3" id="KW-1185">Reference proteome</keyword>
<proteinExistence type="predicted"/>
<dbReference type="EMBL" id="CP009286">
    <property type="protein sequence ID" value="AIQ62433.1"/>
    <property type="molecule type" value="Genomic_DNA"/>
</dbReference>
<sequence>MVRDNLLADMKSAILGETKPLDLNFVYGKAEGSKFIPIDGQQRLTTLFLLHLYAFYNDSSKTKLLRNFSYETRTSSRDFLEKLTENRAAVFSSKLIPSREIEDSEWFVLSWKYDPTIQSVFIMLDKIKETFEDVENLDQLLTDQESEPIAFKFLDIDDLGMEDSLYIKLNERGKPLTPFENFKARLIGRLQKLQSTLTDDFEQNFDREWTDLFWSKSWKNFDQTYLAFFSGLLMNAGFFENEANWSNTLDYDKIGEEVFGTAFYTLNFLCQNPDNNEVHQLVFNALKEKRTYQDRVLFHAVTTYLFHAKGIDTGSLRKWLRIIQNLTLNSQIDQPVLYRRAINGINSLSENWNDLIEYFSRNGNVTGFSQEQIEEERLKAQLILQSVDFAEEIYKAEQHPYFSGQVRSALWYSKNGVGKYDKDSFVRYWDKISSLFERGKPKHGHLLRQALLTYGDFTISVGEYKTLCVDDPNEAASTPSLKRLFSNHGNVVKCLLDELDTISDIRSQLEDIVNKATLPKIDWRYCFVKFPELFKWMSVSHLRLRKVGDELLIIPNKSSNGYNYEVFSTALHYALKQQGIRSDLESELGTWAIRYLRSMEHKVKFKNGKFIVIDAKDIVVLKTKTDDPIAEATHHLLKL</sequence>
<feature type="domain" description="GmrSD restriction endonucleases N-terminal" evidence="1">
    <location>
        <begin position="29"/>
        <end position="186"/>
    </location>
</feature>
<dbReference type="Proteomes" id="UP000029507">
    <property type="component" value="Chromosome"/>
</dbReference>
<dbReference type="Pfam" id="PF03235">
    <property type="entry name" value="GmrSD_N"/>
    <property type="match status" value="1"/>
</dbReference>
<dbReference type="STRING" id="169760.PSTEL_04240"/>
<evidence type="ECO:0000259" key="1">
    <source>
        <dbReference type="Pfam" id="PF03235"/>
    </source>
</evidence>
<dbReference type="KEGG" id="pste:PSTEL_04240"/>
<protein>
    <recommendedName>
        <fullName evidence="1">GmrSD restriction endonucleases N-terminal domain-containing protein</fullName>
    </recommendedName>
</protein>